<evidence type="ECO:0000313" key="2">
    <source>
        <dbReference type="EMBL" id="GIJ75045.1"/>
    </source>
</evidence>
<reference evidence="2" key="1">
    <citation type="submission" date="2021-01" db="EMBL/GenBank/DDBJ databases">
        <title>Whole genome shotgun sequence of Virgisporangium ochraceum NBRC 16418.</title>
        <authorList>
            <person name="Komaki H."/>
            <person name="Tamura T."/>
        </authorList>
    </citation>
    <scope>NUCLEOTIDE SEQUENCE</scope>
    <source>
        <strain evidence="2">NBRC 16418</strain>
    </source>
</reference>
<organism evidence="2 3">
    <name type="scientific">Virgisporangium ochraceum</name>
    <dbReference type="NCBI Taxonomy" id="65505"/>
    <lineage>
        <taxon>Bacteria</taxon>
        <taxon>Bacillati</taxon>
        <taxon>Actinomycetota</taxon>
        <taxon>Actinomycetes</taxon>
        <taxon>Micromonosporales</taxon>
        <taxon>Micromonosporaceae</taxon>
        <taxon>Virgisporangium</taxon>
    </lineage>
</organism>
<dbReference type="PANTHER" id="PTHR43781">
    <property type="entry name" value="SACCHAROPINE DEHYDROGENASE"/>
    <property type="match status" value="1"/>
</dbReference>
<evidence type="ECO:0000259" key="1">
    <source>
        <dbReference type="Pfam" id="PF03435"/>
    </source>
</evidence>
<dbReference type="Gene3D" id="3.40.50.720">
    <property type="entry name" value="NAD(P)-binding Rossmann-like Domain"/>
    <property type="match status" value="1"/>
</dbReference>
<dbReference type="Proteomes" id="UP000635606">
    <property type="component" value="Unassembled WGS sequence"/>
</dbReference>
<keyword evidence="3" id="KW-1185">Reference proteome</keyword>
<dbReference type="EMBL" id="BOPH01000148">
    <property type="protein sequence ID" value="GIJ75045.1"/>
    <property type="molecule type" value="Genomic_DNA"/>
</dbReference>
<dbReference type="AlphaFoldDB" id="A0A8J4A708"/>
<accession>A0A8J4A708</accession>
<feature type="domain" description="Saccharopine dehydrogenase NADP binding" evidence="1">
    <location>
        <begin position="7"/>
        <end position="112"/>
    </location>
</feature>
<gene>
    <name evidence="2" type="ORF">Voc01_099620</name>
</gene>
<dbReference type="InterPro" id="IPR036291">
    <property type="entry name" value="NAD(P)-bd_dom_sf"/>
</dbReference>
<comment type="caution">
    <text evidence="2">The sequence shown here is derived from an EMBL/GenBank/DDBJ whole genome shotgun (WGS) entry which is preliminary data.</text>
</comment>
<dbReference type="SUPFAM" id="SSF51735">
    <property type="entry name" value="NAD(P)-binding Rossmann-fold domains"/>
    <property type="match status" value="1"/>
</dbReference>
<dbReference type="Pfam" id="PF03435">
    <property type="entry name" value="Sacchrp_dh_NADP"/>
    <property type="match status" value="1"/>
</dbReference>
<dbReference type="PANTHER" id="PTHR43781:SF1">
    <property type="entry name" value="SACCHAROPINE DEHYDROGENASE"/>
    <property type="match status" value="1"/>
</dbReference>
<name>A0A8J4A708_9ACTN</name>
<dbReference type="RefSeq" id="WP_203934828.1">
    <property type="nucleotide sequence ID" value="NZ_BOPH01000148.1"/>
</dbReference>
<dbReference type="InterPro" id="IPR005097">
    <property type="entry name" value="Sacchrp_dh_NADP-bd"/>
</dbReference>
<sequence>MTRGPTVLVVGGYGAVGRVVTRALAGRGVPVVVAGRDPARARNLAREHPGLVTLRAVDVETADGTLLDGSDVVVMCVERANARVANLCLTRGVHYVDISATATVLDDLERLDPVARRHDATAVLSVGLAPGLTNVLARRCVDDLRSATGVEVTVLLGLSGDHGPDSARWTVEQLAAPRRSGEGRRARVTLPGFGARTAHPFAFSDQHSLTRTLGVPVTTRVCFDSAAATAALFGLRRAGVFRLGRRLVGTDRLARTASRLPLGGGDRFVVHVAATDDAGSRVAYAVSGRGECHATGVVAAHVVEELLRRNVGSGVRHLDQVIGAGALLDLLPAHGLTVHASA</sequence>
<evidence type="ECO:0000313" key="3">
    <source>
        <dbReference type="Proteomes" id="UP000635606"/>
    </source>
</evidence>
<proteinExistence type="predicted"/>
<protein>
    <recommendedName>
        <fullName evidence="1">Saccharopine dehydrogenase NADP binding domain-containing protein</fullName>
    </recommendedName>
</protein>